<keyword evidence="4" id="KW-0949">S-adenosyl-L-methionine</keyword>
<dbReference type="PANTHER" id="PTHR43397:SF2">
    <property type="entry name" value="HISTIDINE-SPECIFIC METHYLTRANSFERASE SAM-DEPENDENT DOMAIN-CONTAINING PROTEIN"/>
    <property type="match status" value="1"/>
</dbReference>
<evidence type="ECO:0000313" key="6">
    <source>
        <dbReference type="EMBL" id="PYI21242.1"/>
    </source>
</evidence>
<proteinExistence type="inferred from homology"/>
<feature type="domain" description="Histidine-specific methyltransferase SAM-dependent" evidence="5">
    <location>
        <begin position="25"/>
        <end position="333"/>
    </location>
</feature>
<dbReference type="GO" id="GO:0032259">
    <property type="term" value="P:methylation"/>
    <property type="evidence" value="ECO:0007669"/>
    <property type="project" value="UniProtKB-KW"/>
</dbReference>
<gene>
    <name evidence="6" type="ORF">BO99DRAFT_454537</name>
</gene>
<organism evidence="6 7">
    <name type="scientific">Aspergillus violaceofuscus (strain CBS 115571)</name>
    <dbReference type="NCBI Taxonomy" id="1450538"/>
    <lineage>
        <taxon>Eukaryota</taxon>
        <taxon>Fungi</taxon>
        <taxon>Dikarya</taxon>
        <taxon>Ascomycota</taxon>
        <taxon>Pezizomycotina</taxon>
        <taxon>Eurotiomycetes</taxon>
        <taxon>Eurotiomycetidae</taxon>
        <taxon>Eurotiales</taxon>
        <taxon>Aspergillaceae</taxon>
        <taxon>Aspergillus</taxon>
    </lineage>
</organism>
<sequence length="344" mass="38321">MSTTTVCEEPVLRDIRKSLELLDLKSCVLSGLSQPRKAIPSLLLWDEQGLKNFNEWTKCPYYYPKSKEMEILETHRDRMAGALPDSSALVELGCGNVHKTSIILSALARQGKEVQYYALDVSEAALRTSLKALQAEFDHFPNISISGLLGTYDDCVDWIANNTASLHTRSVTFLWVGNSVANLSKTEASDLMGHFRQACAVAGMNCHFLISADACAEENKLLKAYNPDGGLSSLFLRYGLLHVNKLLRADLFNGVVWNCLLEYDREENEILTFYSPESDVTLSSGAKSVTVHHGEKIFFFRSGKWNGEQMRSIAQQGGFQVSQVWGDAKQEYGKLSPKVNFQDG</sequence>
<accession>A0A2V5HFK7</accession>
<dbReference type="AlphaFoldDB" id="A0A2V5HFK7"/>
<dbReference type="PANTHER" id="PTHR43397">
    <property type="entry name" value="ERGOTHIONEINE BIOSYNTHESIS PROTEIN 1"/>
    <property type="match status" value="1"/>
</dbReference>
<dbReference type="InterPro" id="IPR017804">
    <property type="entry name" value="MeTrfase_EgtD-like"/>
</dbReference>
<evidence type="ECO:0000256" key="1">
    <source>
        <dbReference type="ARBA" id="ARBA00008361"/>
    </source>
</evidence>
<dbReference type="InterPro" id="IPR051128">
    <property type="entry name" value="EgtD_Methyltrsf_superfamily"/>
</dbReference>
<evidence type="ECO:0000313" key="7">
    <source>
        <dbReference type="Proteomes" id="UP000249829"/>
    </source>
</evidence>
<dbReference type="OMA" id="KYLWDET"/>
<name>A0A2V5HFK7_ASPV1</name>
<dbReference type="InterPro" id="IPR019257">
    <property type="entry name" value="MeTrfase_dom"/>
</dbReference>
<evidence type="ECO:0000256" key="4">
    <source>
        <dbReference type="ARBA" id="ARBA00022691"/>
    </source>
</evidence>
<dbReference type="Pfam" id="PF10017">
    <property type="entry name" value="Methyltransf_33"/>
    <property type="match status" value="1"/>
</dbReference>
<dbReference type="GO" id="GO:0008168">
    <property type="term" value="F:methyltransferase activity"/>
    <property type="evidence" value="ECO:0007669"/>
    <property type="project" value="UniProtKB-KW"/>
</dbReference>
<dbReference type="InterPro" id="IPR017805">
    <property type="entry name" value="SAM_MeTrfase_EasF-type_put"/>
</dbReference>
<dbReference type="InterPro" id="IPR029063">
    <property type="entry name" value="SAM-dependent_MTases_sf"/>
</dbReference>
<keyword evidence="3" id="KW-0808">Transferase</keyword>
<dbReference type="NCBIfam" id="TIGR03439">
    <property type="entry name" value="methyl_EasF"/>
    <property type="match status" value="1"/>
</dbReference>
<dbReference type="Proteomes" id="UP000249829">
    <property type="component" value="Unassembled WGS sequence"/>
</dbReference>
<evidence type="ECO:0000259" key="5">
    <source>
        <dbReference type="Pfam" id="PF10017"/>
    </source>
</evidence>
<reference evidence="6 7" key="1">
    <citation type="submission" date="2018-02" db="EMBL/GenBank/DDBJ databases">
        <title>The genomes of Aspergillus section Nigri reveals drivers in fungal speciation.</title>
        <authorList>
            <consortium name="DOE Joint Genome Institute"/>
            <person name="Vesth T.C."/>
            <person name="Nybo J."/>
            <person name="Theobald S."/>
            <person name="Brandl J."/>
            <person name="Frisvad J.C."/>
            <person name="Nielsen K.F."/>
            <person name="Lyhne E.K."/>
            <person name="Kogle M.E."/>
            <person name="Kuo A."/>
            <person name="Riley R."/>
            <person name="Clum A."/>
            <person name="Nolan M."/>
            <person name="Lipzen A."/>
            <person name="Salamov A."/>
            <person name="Henrissat B."/>
            <person name="Wiebenga A."/>
            <person name="De vries R.P."/>
            <person name="Grigoriev I.V."/>
            <person name="Mortensen U.H."/>
            <person name="Andersen M.R."/>
            <person name="Baker S.E."/>
        </authorList>
    </citation>
    <scope>NUCLEOTIDE SEQUENCE [LARGE SCALE GENOMIC DNA]</scope>
    <source>
        <strain evidence="6 7">CBS 115571</strain>
    </source>
</reference>
<dbReference type="EMBL" id="KZ825118">
    <property type="protein sequence ID" value="PYI21242.1"/>
    <property type="molecule type" value="Genomic_DNA"/>
</dbReference>
<keyword evidence="7" id="KW-1185">Reference proteome</keyword>
<evidence type="ECO:0000256" key="3">
    <source>
        <dbReference type="ARBA" id="ARBA00022679"/>
    </source>
</evidence>
<dbReference type="STRING" id="1450538.A0A2V5HFK7"/>
<keyword evidence="2" id="KW-0489">Methyltransferase</keyword>
<protein>
    <recommendedName>
        <fullName evidence="5">Histidine-specific methyltransferase SAM-dependent domain-containing protein</fullName>
    </recommendedName>
</protein>
<evidence type="ECO:0000256" key="2">
    <source>
        <dbReference type="ARBA" id="ARBA00022603"/>
    </source>
</evidence>
<dbReference type="PIRSF" id="PIRSF018005">
    <property type="entry name" value="UCP018005"/>
    <property type="match status" value="1"/>
</dbReference>
<comment type="similarity">
    <text evidence="1">Belongs to the methyltransferase superfamily.</text>
</comment>
<dbReference type="Gene3D" id="3.40.50.150">
    <property type="entry name" value="Vaccinia Virus protein VP39"/>
    <property type="match status" value="1"/>
</dbReference>